<comment type="caution">
    <text evidence="1">The sequence shown here is derived from an EMBL/GenBank/DDBJ whole genome shotgun (WGS) entry which is preliminary data.</text>
</comment>
<organism evidence="1 2">
    <name type="scientific">Streptococcus alactolyticus</name>
    <dbReference type="NCBI Taxonomy" id="29389"/>
    <lineage>
        <taxon>Bacteria</taxon>
        <taxon>Bacillati</taxon>
        <taxon>Bacillota</taxon>
        <taxon>Bacilli</taxon>
        <taxon>Lactobacillales</taxon>
        <taxon>Streptococcaceae</taxon>
        <taxon>Streptococcus</taxon>
    </lineage>
</organism>
<evidence type="ECO:0000313" key="2">
    <source>
        <dbReference type="Proteomes" id="UP000471052"/>
    </source>
</evidence>
<dbReference type="Proteomes" id="UP000471052">
    <property type="component" value="Unassembled WGS sequence"/>
</dbReference>
<dbReference type="AlphaFoldDB" id="A0A6N7X4X1"/>
<evidence type="ECO:0000313" key="1">
    <source>
        <dbReference type="EMBL" id="MST53292.1"/>
    </source>
</evidence>
<dbReference type="EMBL" id="VUNP01000007">
    <property type="protein sequence ID" value="MST53292.1"/>
    <property type="molecule type" value="Genomic_DNA"/>
</dbReference>
<dbReference type="RefSeq" id="WP_002587797.1">
    <property type="nucleotide sequence ID" value="NZ_VUNP01000007.1"/>
</dbReference>
<accession>A0A6N7X4X1</accession>
<name>A0A6N7X4X1_STRAY</name>
<reference evidence="1 2" key="1">
    <citation type="submission" date="2019-08" db="EMBL/GenBank/DDBJ databases">
        <title>In-depth cultivation of the pig gut microbiome towards novel bacterial diversity and tailored functional studies.</title>
        <authorList>
            <person name="Wylensek D."/>
            <person name="Hitch T.C.A."/>
            <person name="Clavel T."/>
        </authorList>
    </citation>
    <scope>NUCLEOTIDE SEQUENCE [LARGE SCALE GENOMIC DNA]</scope>
    <source>
        <strain evidence="1 2">BL-178-WT-3A</strain>
    </source>
</reference>
<dbReference type="OrthoDB" id="2049906at2"/>
<protein>
    <submittedName>
        <fullName evidence="1">Uncharacterized protein</fullName>
    </submittedName>
</protein>
<proteinExistence type="predicted"/>
<sequence length="75" mass="8293">MSKPTFQQKTKLMAKLFDSGCNTEKKLQQLDMESILKIPGITIPDMALIIELQKETKANKLFSYLGGGTDEQSGA</sequence>
<gene>
    <name evidence="1" type="ORF">FYJ82_02390</name>
</gene>